<reference evidence="2" key="1">
    <citation type="submission" date="2021-01" db="EMBL/GenBank/DDBJ databases">
        <authorList>
            <person name="Corre E."/>
            <person name="Pelletier E."/>
            <person name="Niang G."/>
            <person name="Scheremetjew M."/>
            <person name="Finn R."/>
            <person name="Kale V."/>
            <person name="Holt S."/>
            <person name="Cochrane G."/>
            <person name="Meng A."/>
            <person name="Brown T."/>
            <person name="Cohen L."/>
        </authorList>
    </citation>
    <scope>NUCLEOTIDE SEQUENCE</scope>
    <source>
        <strain evidence="2">CCMP1510</strain>
    </source>
</reference>
<evidence type="ECO:0000256" key="1">
    <source>
        <dbReference type="SAM" id="Phobius"/>
    </source>
</evidence>
<keyword evidence="1" id="KW-0812">Transmembrane</keyword>
<sequence>MKNEEKQRRREVSFDPRVQIVENDDVSHIYTEPLSTVGEEFVIDSKIESNDERSPHFVARSLLHSSTVATSLIDSVMSSLIDEIIQKEITAVNVNENENGQTLVHPNSEKEKRVVQHEDENGNTYYVDLHTGASAWSLEELVESEIEERRDEYGNIYYYNTHTGFSAWTYEEIIGSNDLIQLPEDVLEVKADDGVSKYFYDTITGHSAWTVKQILTIREEASKFSSQKRTTDASTQTKLIVQAKSIQTEDSLIFVKSDRKKSISFQGIPTPALVLIFIIISSLLWGGGTGPPHLISSMLDSTIDFLHQSFQSFVAASS</sequence>
<keyword evidence="1" id="KW-1133">Transmembrane helix</keyword>
<organism evidence="2">
    <name type="scientific">Aureoumbra lagunensis</name>
    <dbReference type="NCBI Taxonomy" id="44058"/>
    <lineage>
        <taxon>Eukaryota</taxon>
        <taxon>Sar</taxon>
        <taxon>Stramenopiles</taxon>
        <taxon>Ochrophyta</taxon>
        <taxon>Pelagophyceae</taxon>
        <taxon>Pelagomonadales</taxon>
        <taxon>Aureoumbra</taxon>
    </lineage>
</organism>
<protein>
    <recommendedName>
        <fullName evidence="3">WW domain-containing protein</fullName>
    </recommendedName>
</protein>
<keyword evidence="1" id="KW-0472">Membrane</keyword>
<proteinExistence type="predicted"/>
<dbReference type="Gene3D" id="2.20.70.10">
    <property type="match status" value="1"/>
</dbReference>
<accession>A0A7S3NG98</accession>
<gene>
    <name evidence="2" type="ORF">ALAG00032_LOCUS6436</name>
</gene>
<evidence type="ECO:0008006" key="3">
    <source>
        <dbReference type="Google" id="ProtNLM"/>
    </source>
</evidence>
<name>A0A7S3NG98_9STRA</name>
<dbReference type="EMBL" id="HBIJ01009148">
    <property type="protein sequence ID" value="CAE0365692.1"/>
    <property type="molecule type" value="Transcribed_RNA"/>
</dbReference>
<feature type="transmembrane region" description="Helical" evidence="1">
    <location>
        <begin position="268"/>
        <end position="288"/>
    </location>
</feature>
<evidence type="ECO:0000313" key="2">
    <source>
        <dbReference type="EMBL" id="CAE0365692.1"/>
    </source>
</evidence>
<dbReference type="AlphaFoldDB" id="A0A7S3NG98"/>